<keyword evidence="1" id="KW-0812">Transmembrane</keyword>
<reference evidence="2" key="2">
    <citation type="submission" date="2021-01" db="EMBL/GenBank/DDBJ databases">
        <authorList>
            <person name="Schikora-Tamarit M.A."/>
        </authorList>
    </citation>
    <scope>NUCLEOTIDE SEQUENCE</scope>
    <source>
        <strain evidence="2">CBS2887</strain>
    </source>
</reference>
<feature type="non-terminal residue" evidence="2">
    <location>
        <position position="1"/>
    </location>
</feature>
<dbReference type="OrthoDB" id="4090171at2759"/>
<evidence type="ECO:0000313" key="2">
    <source>
        <dbReference type="EMBL" id="KAH3679826.1"/>
    </source>
</evidence>
<accession>A0A9P8PWV2</accession>
<keyword evidence="3" id="KW-1185">Reference proteome</keyword>
<evidence type="ECO:0000313" key="3">
    <source>
        <dbReference type="Proteomes" id="UP000774326"/>
    </source>
</evidence>
<dbReference type="AlphaFoldDB" id="A0A9P8PWV2"/>
<comment type="caution">
    <text evidence="2">The sequence shown here is derived from an EMBL/GenBank/DDBJ whole genome shotgun (WGS) entry which is preliminary data.</text>
</comment>
<keyword evidence="1" id="KW-0472">Membrane</keyword>
<protein>
    <submittedName>
        <fullName evidence="2">Uncharacterized protein</fullName>
    </submittedName>
</protein>
<reference evidence="2" key="1">
    <citation type="journal article" date="2021" name="Open Biol.">
        <title>Shared evolutionary footprints suggest mitochondrial oxidative damage underlies multiple complex I losses in fungi.</title>
        <authorList>
            <person name="Schikora-Tamarit M.A."/>
            <person name="Marcet-Houben M."/>
            <person name="Nosek J."/>
            <person name="Gabaldon T."/>
        </authorList>
    </citation>
    <scope>NUCLEOTIDE SEQUENCE</scope>
    <source>
        <strain evidence="2">CBS2887</strain>
    </source>
</reference>
<sequence>YHRLGYEWATTLMAFISLACCAIPFAFYIYGARIRKWSRYAYSPTSDAAVKDDNSESTSNKN</sequence>
<name>A0A9P8PWV2_WICPI</name>
<gene>
    <name evidence="2" type="ORF">WICPIJ_008496</name>
</gene>
<organism evidence="2 3">
    <name type="scientific">Wickerhamomyces pijperi</name>
    <name type="common">Yeast</name>
    <name type="synonym">Pichia pijperi</name>
    <dbReference type="NCBI Taxonomy" id="599730"/>
    <lineage>
        <taxon>Eukaryota</taxon>
        <taxon>Fungi</taxon>
        <taxon>Dikarya</taxon>
        <taxon>Ascomycota</taxon>
        <taxon>Saccharomycotina</taxon>
        <taxon>Saccharomycetes</taxon>
        <taxon>Phaffomycetales</taxon>
        <taxon>Wickerhamomycetaceae</taxon>
        <taxon>Wickerhamomyces</taxon>
    </lineage>
</organism>
<dbReference type="Proteomes" id="UP000774326">
    <property type="component" value="Unassembled WGS sequence"/>
</dbReference>
<keyword evidence="1" id="KW-1133">Transmembrane helix</keyword>
<evidence type="ECO:0000256" key="1">
    <source>
        <dbReference type="SAM" id="Phobius"/>
    </source>
</evidence>
<dbReference type="EMBL" id="JAEUBG010004839">
    <property type="protein sequence ID" value="KAH3679826.1"/>
    <property type="molecule type" value="Genomic_DNA"/>
</dbReference>
<proteinExistence type="predicted"/>
<feature type="transmembrane region" description="Helical" evidence="1">
    <location>
        <begin position="12"/>
        <end position="30"/>
    </location>
</feature>